<evidence type="ECO:0000256" key="1">
    <source>
        <dbReference type="SAM" id="MobiDB-lite"/>
    </source>
</evidence>
<keyword evidence="2" id="KW-1133">Transmembrane helix</keyword>
<feature type="region of interest" description="Disordered" evidence="1">
    <location>
        <begin position="1"/>
        <end position="62"/>
    </location>
</feature>
<name>A0A8J4Q6V3_9MYCE</name>
<reference evidence="3" key="1">
    <citation type="submission" date="2020-01" db="EMBL/GenBank/DDBJ databases">
        <title>Development of genomics and gene disruption for Polysphondylium violaceum indicates a role for the polyketide synthase stlB in stalk morphogenesis.</title>
        <authorList>
            <person name="Narita B."/>
            <person name="Kawabe Y."/>
            <person name="Kin K."/>
            <person name="Saito T."/>
            <person name="Gibbs R."/>
            <person name="Kuspa A."/>
            <person name="Muzny D."/>
            <person name="Queller D."/>
            <person name="Richards S."/>
            <person name="Strassman J."/>
            <person name="Sucgang R."/>
            <person name="Worley K."/>
            <person name="Schaap P."/>
        </authorList>
    </citation>
    <scope>NUCLEOTIDE SEQUENCE</scope>
    <source>
        <strain evidence="3">QSvi11</strain>
    </source>
</reference>
<sequence length="125" mass="14395">MKRNQLNQDTDDRLDNSSSSSPSNKQQLDNKVSVITTTYRKVNNKDKNNDSDDQYYKTTTTTTTRINEHHVTTNTSDGCSFQKFLLYLFIGVLLVGVLSILSYRYAEKMNEIDQKISDTLKKENN</sequence>
<keyword evidence="4" id="KW-1185">Reference proteome</keyword>
<protein>
    <submittedName>
        <fullName evidence="3">Uncharacterized protein</fullName>
    </submittedName>
</protein>
<accession>A0A8J4Q6V3</accession>
<dbReference type="Proteomes" id="UP000695562">
    <property type="component" value="Unassembled WGS sequence"/>
</dbReference>
<feature type="compositionally biased region" description="Polar residues" evidence="1">
    <location>
        <begin position="24"/>
        <end position="41"/>
    </location>
</feature>
<evidence type="ECO:0000313" key="4">
    <source>
        <dbReference type="Proteomes" id="UP000695562"/>
    </source>
</evidence>
<keyword evidence="2" id="KW-0812">Transmembrane</keyword>
<organism evidence="3 4">
    <name type="scientific">Polysphondylium violaceum</name>
    <dbReference type="NCBI Taxonomy" id="133409"/>
    <lineage>
        <taxon>Eukaryota</taxon>
        <taxon>Amoebozoa</taxon>
        <taxon>Evosea</taxon>
        <taxon>Eumycetozoa</taxon>
        <taxon>Dictyostelia</taxon>
        <taxon>Dictyosteliales</taxon>
        <taxon>Dictyosteliaceae</taxon>
        <taxon>Polysphondylium</taxon>
    </lineage>
</organism>
<dbReference type="AlphaFoldDB" id="A0A8J4Q6V3"/>
<evidence type="ECO:0000313" key="3">
    <source>
        <dbReference type="EMBL" id="KAF2075281.1"/>
    </source>
</evidence>
<dbReference type="EMBL" id="AJWJ01000106">
    <property type="protein sequence ID" value="KAF2075281.1"/>
    <property type="molecule type" value="Genomic_DNA"/>
</dbReference>
<comment type="caution">
    <text evidence="3">The sequence shown here is derived from an EMBL/GenBank/DDBJ whole genome shotgun (WGS) entry which is preliminary data.</text>
</comment>
<proteinExistence type="predicted"/>
<keyword evidence="2" id="KW-0472">Membrane</keyword>
<gene>
    <name evidence="3" type="ORF">CYY_003410</name>
</gene>
<evidence type="ECO:0000256" key="2">
    <source>
        <dbReference type="SAM" id="Phobius"/>
    </source>
</evidence>
<feature type="transmembrane region" description="Helical" evidence="2">
    <location>
        <begin position="84"/>
        <end position="106"/>
    </location>
</feature>